<dbReference type="InterPro" id="IPR036937">
    <property type="entry name" value="Adhesion_dom_fimbrial_sf"/>
</dbReference>
<dbReference type="InterPro" id="IPR008966">
    <property type="entry name" value="Adhesion_dom_sf"/>
</dbReference>
<organism evidence="2 3">
    <name type="scientific">Citrobacter amalonaticus</name>
    <dbReference type="NCBI Taxonomy" id="35703"/>
    <lineage>
        <taxon>Bacteria</taxon>
        <taxon>Pseudomonadati</taxon>
        <taxon>Pseudomonadota</taxon>
        <taxon>Gammaproteobacteria</taxon>
        <taxon>Enterobacterales</taxon>
        <taxon>Enterobacteriaceae</taxon>
        <taxon>Citrobacter</taxon>
    </lineage>
</organism>
<comment type="caution">
    <text evidence="2">The sequence shown here is derived from an EMBL/GenBank/DDBJ whole genome shotgun (WGS) entry which is preliminary data.</text>
</comment>
<feature type="chain" id="PRO_5015447687" description="Fimbrial protein" evidence="1">
    <location>
        <begin position="27"/>
        <end position="203"/>
    </location>
</feature>
<dbReference type="RefSeq" id="WP_103777844.1">
    <property type="nucleotide sequence ID" value="NZ_PQLX01000007.1"/>
</dbReference>
<proteinExistence type="predicted"/>
<dbReference type="Proteomes" id="UP000237003">
    <property type="component" value="Unassembled WGS sequence"/>
</dbReference>
<evidence type="ECO:0008006" key="4">
    <source>
        <dbReference type="Google" id="ProtNLM"/>
    </source>
</evidence>
<dbReference type="PANTHER" id="PTHR33420:SF10">
    <property type="entry name" value="FIMBRIAE MAJOR SUBUNIT"/>
    <property type="match status" value="1"/>
</dbReference>
<protein>
    <recommendedName>
        <fullName evidence="4">Fimbrial protein</fullName>
    </recommendedName>
</protein>
<sequence>MHYSVRKISQVAVLVAGGFIAMNAMAADGQIRINGEVINKTCAVAINGAPSSILLNIDPVAAVDLTKEVKSAKGTSLKASRDMRTVNITLDGCTLPSGKTRLAVSFDSTGYADAGTSTYTNSLLQSVNTMDIAAKGIQMGFTKVGGSDLLMDLNALADADYKDPKTGAQTYSFETRYVQTAAQPADVTAGGIETVATFSVVYM</sequence>
<evidence type="ECO:0000313" key="2">
    <source>
        <dbReference type="EMBL" id="POU63372.1"/>
    </source>
</evidence>
<evidence type="ECO:0000313" key="3">
    <source>
        <dbReference type="Proteomes" id="UP000237003"/>
    </source>
</evidence>
<dbReference type="GO" id="GO:0043709">
    <property type="term" value="P:cell adhesion involved in single-species biofilm formation"/>
    <property type="evidence" value="ECO:0007669"/>
    <property type="project" value="TreeGrafter"/>
</dbReference>
<dbReference type="Gene3D" id="2.60.40.1090">
    <property type="entry name" value="Fimbrial-type adhesion domain"/>
    <property type="match status" value="1"/>
</dbReference>
<feature type="signal peptide" evidence="1">
    <location>
        <begin position="1"/>
        <end position="26"/>
    </location>
</feature>
<dbReference type="EMBL" id="PQLX01000007">
    <property type="protein sequence ID" value="POU63372.1"/>
    <property type="molecule type" value="Genomic_DNA"/>
</dbReference>
<name>A0A2S4RTP2_CITAM</name>
<keyword evidence="1" id="KW-0732">Signal</keyword>
<dbReference type="InterPro" id="IPR050263">
    <property type="entry name" value="Bact_Fimbrial_Adh_Pro"/>
</dbReference>
<dbReference type="GO" id="GO:0009289">
    <property type="term" value="C:pilus"/>
    <property type="evidence" value="ECO:0007669"/>
    <property type="project" value="InterPro"/>
</dbReference>
<evidence type="ECO:0000256" key="1">
    <source>
        <dbReference type="SAM" id="SignalP"/>
    </source>
</evidence>
<dbReference type="OrthoDB" id="6636429at2"/>
<reference evidence="2 3" key="1">
    <citation type="submission" date="2018-01" db="EMBL/GenBank/DDBJ databases">
        <title>Complete genome sequences of 14 Citrobacter spp. isolated from plant in Canada.</title>
        <authorList>
            <person name="Bhandare S.G."/>
            <person name="Colavecchio A."/>
            <person name="Jeukens J."/>
            <person name="Emond-Rheault J.-G."/>
            <person name="Freschi L."/>
            <person name="Hamel J."/>
            <person name="Kukavica-Ibrulj I."/>
            <person name="Levesque R."/>
            <person name="Goodridge L."/>
        </authorList>
    </citation>
    <scope>NUCLEOTIDE SEQUENCE [LARGE SCALE GENOMIC DNA]</scope>
    <source>
        <strain evidence="2 3">S1285</strain>
    </source>
</reference>
<accession>A0A2S4RTP2</accession>
<dbReference type="SUPFAM" id="SSF49401">
    <property type="entry name" value="Bacterial adhesins"/>
    <property type="match status" value="1"/>
</dbReference>
<gene>
    <name evidence="2" type="ORF">C3430_18410</name>
</gene>
<dbReference type="PANTHER" id="PTHR33420">
    <property type="entry name" value="FIMBRIAL SUBUNIT ELFA-RELATED"/>
    <property type="match status" value="1"/>
</dbReference>
<dbReference type="AlphaFoldDB" id="A0A2S4RTP2"/>